<dbReference type="HOGENOM" id="CLU_2843591_0_0_0"/>
<proteinExistence type="predicted"/>
<dbReference type="STRING" id="861299.J421_3979"/>
<dbReference type="OrthoDB" id="9802133at2"/>
<keyword evidence="1" id="KW-1133">Transmembrane helix</keyword>
<evidence type="ECO:0000313" key="3">
    <source>
        <dbReference type="Proteomes" id="UP000019151"/>
    </source>
</evidence>
<accession>W0RL67</accession>
<protein>
    <submittedName>
        <fullName evidence="2">Uncharacterized protein</fullName>
    </submittedName>
</protein>
<name>W0RL67_9BACT</name>
<feature type="transmembrane region" description="Helical" evidence="1">
    <location>
        <begin position="12"/>
        <end position="30"/>
    </location>
</feature>
<dbReference type="EMBL" id="CP007128">
    <property type="protein sequence ID" value="AHG91516.1"/>
    <property type="molecule type" value="Genomic_DNA"/>
</dbReference>
<dbReference type="KEGG" id="gba:J421_3979"/>
<reference evidence="2 3" key="1">
    <citation type="journal article" date="2014" name="Genome Announc.">
        <title>Genome Sequence and Methylome of Soil Bacterium Gemmatirosa kalamazoonensis KBS708T, a Member of the Rarely Cultivated Gemmatimonadetes Phylum.</title>
        <authorList>
            <person name="Debruyn J.M."/>
            <person name="Radosevich M."/>
            <person name="Wommack K.E."/>
            <person name="Polson S.W."/>
            <person name="Hauser L.J."/>
            <person name="Fawaz M.N."/>
            <person name="Korlach J."/>
            <person name="Tsai Y.C."/>
        </authorList>
    </citation>
    <scope>NUCLEOTIDE SEQUENCE [LARGE SCALE GENOMIC DNA]</scope>
    <source>
        <strain evidence="2 3">KBS708</strain>
    </source>
</reference>
<sequence length="65" mass="7182">MGLLPSNQKDQIKVAMGLIGVALAGYYYSYPYTAKAAELETVRAHVETLDGQNAKARARRRRTPT</sequence>
<keyword evidence="3" id="KW-1185">Reference proteome</keyword>
<dbReference type="AlphaFoldDB" id="W0RL67"/>
<keyword evidence="1" id="KW-0472">Membrane</keyword>
<organism evidence="2 3">
    <name type="scientific">Gemmatirosa kalamazoonensis</name>
    <dbReference type="NCBI Taxonomy" id="861299"/>
    <lineage>
        <taxon>Bacteria</taxon>
        <taxon>Pseudomonadati</taxon>
        <taxon>Gemmatimonadota</taxon>
        <taxon>Gemmatimonadia</taxon>
        <taxon>Gemmatimonadales</taxon>
        <taxon>Gemmatimonadaceae</taxon>
        <taxon>Gemmatirosa</taxon>
    </lineage>
</organism>
<evidence type="ECO:0000313" key="2">
    <source>
        <dbReference type="EMBL" id="AHG91516.1"/>
    </source>
</evidence>
<keyword evidence="1" id="KW-0812">Transmembrane</keyword>
<dbReference type="InParanoid" id="W0RL67"/>
<dbReference type="Proteomes" id="UP000019151">
    <property type="component" value="Chromosome"/>
</dbReference>
<gene>
    <name evidence="2" type="ORF">J421_3979</name>
</gene>
<dbReference type="RefSeq" id="WP_148306412.1">
    <property type="nucleotide sequence ID" value="NZ_CP007128.1"/>
</dbReference>
<evidence type="ECO:0000256" key="1">
    <source>
        <dbReference type="SAM" id="Phobius"/>
    </source>
</evidence>